<accession>A0A6A6AMN5</accession>
<evidence type="ECO:0000256" key="1">
    <source>
        <dbReference type="SAM" id="MobiDB-lite"/>
    </source>
</evidence>
<dbReference type="RefSeq" id="XP_033526785.1">
    <property type="nucleotide sequence ID" value="XM_033667681.1"/>
</dbReference>
<dbReference type="EMBL" id="ML977501">
    <property type="protein sequence ID" value="KAF2132398.1"/>
    <property type="molecule type" value="Genomic_DNA"/>
</dbReference>
<feature type="compositionally biased region" description="Low complexity" evidence="1">
    <location>
        <begin position="266"/>
        <end position="281"/>
    </location>
</feature>
<feature type="compositionally biased region" description="Acidic residues" evidence="1">
    <location>
        <begin position="239"/>
        <end position="260"/>
    </location>
</feature>
<gene>
    <name evidence="2" type="ORF">P153DRAFT_364800</name>
</gene>
<dbReference type="Gene3D" id="6.10.250.2610">
    <property type="match status" value="1"/>
</dbReference>
<feature type="compositionally biased region" description="Basic and acidic residues" evidence="1">
    <location>
        <begin position="171"/>
        <end position="181"/>
    </location>
</feature>
<evidence type="ECO:0000313" key="2">
    <source>
        <dbReference type="EMBL" id="KAF2132398.1"/>
    </source>
</evidence>
<dbReference type="Proteomes" id="UP000799771">
    <property type="component" value="Unassembled WGS sequence"/>
</dbReference>
<evidence type="ECO:0008006" key="4">
    <source>
        <dbReference type="Google" id="ProtNLM"/>
    </source>
</evidence>
<protein>
    <recommendedName>
        <fullName evidence="4">Mediator complex subunit 8</fullName>
    </recommendedName>
</protein>
<dbReference type="GeneID" id="54408113"/>
<evidence type="ECO:0000313" key="3">
    <source>
        <dbReference type="Proteomes" id="UP000799771"/>
    </source>
</evidence>
<feature type="region of interest" description="Disordered" evidence="1">
    <location>
        <begin position="237"/>
        <end position="295"/>
    </location>
</feature>
<dbReference type="OrthoDB" id="5329317at2759"/>
<dbReference type="AlphaFoldDB" id="A0A6A6AMN5"/>
<name>A0A6A6AMN5_9PLEO</name>
<reference evidence="2" key="1">
    <citation type="journal article" date="2020" name="Stud. Mycol.">
        <title>101 Dothideomycetes genomes: a test case for predicting lifestyles and emergence of pathogens.</title>
        <authorList>
            <person name="Haridas S."/>
            <person name="Albert R."/>
            <person name="Binder M."/>
            <person name="Bloem J."/>
            <person name="Labutti K."/>
            <person name="Salamov A."/>
            <person name="Andreopoulos B."/>
            <person name="Baker S."/>
            <person name="Barry K."/>
            <person name="Bills G."/>
            <person name="Bluhm B."/>
            <person name="Cannon C."/>
            <person name="Castanera R."/>
            <person name="Culley D."/>
            <person name="Daum C."/>
            <person name="Ezra D."/>
            <person name="Gonzalez J."/>
            <person name="Henrissat B."/>
            <person name="Kuo A."/>
            <person name="Liang C."/>
            <person name="Lipzen A."/>
            <person name="Lutzoni F."/>
            <person name="Magnuson J."/>
            <person name="Mondo S."/>
            <person name="Nolan M."/>
            <person name="Ohm R."/>
            <person name="Pangilinan J."/>
            <person name="Park H.-J."/>
            <person name="Ramirez L."/>
            <person name="Alfaro M."/>
            <person name="Sun H."/>
            <person name="Tritt A."/>
            <person name="Yoshinaga Y."/>
            <person name="Zwiers L.-H."/>
            <person name="Turgeon B."/>
            <person name="Goodwin S."/>
            <person name="Spatafora J."/>
            <person name="Crous P."/>
            <person name="Grigoriev I."/>
        </authorList>
    </citation>
    <scope>NUCLEOTIDE SEQUENCE</scope>
    <source>
        <strain evidence="2">CBS 119687</strain>
    </source>
</reference>
<keyword evidence="3" id="KW-1185">Reference proteome</keyword>
<feature type="region of interest" description="Disordered" evidence="1">
    <location>
        <begin position="171"/>
        <end position="211"/>
    </location>
</feature>
<sequence length="318" mass="35720">MNQYFAGQPTREDLQAIDQMRRQLVPMIGIMDKMRVDLERGNADWPTTQRFQSHINAYLKSIYQWLNGGYTHKQEVTTETARNDAGEPIFDSTTNEYLKEEKTIYIDTPVAGHARRLQALHPFPMAPFPTGNEQMAGLAQTLLRKRLEPGEEKWVEERLARAAGFAHVPEEWEVEPRKAEVKDEDEAANESNDAEGREKKQSTKRVPGTMTEDELMQLWDFAHRTVFDQEYQQTLFAEGEGEDEEEEDDEDGEDEDDGDAMDTSGAPIPVAAIATATAPAPKAKRARPELAPTGPPMLPLSFVHRFMASGEVLGAGGK</sequence>
<proteinExistence type="predicted"/>
<organism evidence="2 3">
    <name type="scientific">Dothidotthia symphoricarpi CBS 119687</name>
    <dbReference type="NCBI Taxonomy" id="1392245"/>
    <lineage>
        <taxon>Eukaryota</taxon>
        <taxon>Fungi</taxon>
        <taxon>Dikarya</taxon>
        <taxon>Ascomycota</taxon>
        <taxon>Pezizomycotina</taxon>
        <taxon>Dothideomycetes</taxon>
        <taxon>Pleosporomycetidae</taxon>
        <taxon>Pleosporales</taxon>
        <taxon>Dothidotthiaceae</taxon>
        <taxon>Dothidotthia</taxon>
    </lineage>
</organism>